<evidence type="ECO:0000313" key="4">
    <source>
        <dbReference type="WBParaSite" id="HPBE_0000664101-mRNA-1"/>
    </source>
</evidence>
<evidence type="ECO:0000313" key="3">
    <source>
        <dbReference type="Proteomes" id="UP000050761"/>
    </source>
</evidence>
<reference evidence="4" key="2">
    <citation type="submission" date="2019-09" db="UniProtKB">
        <authorList>
            <consortium name="WormBaseParasite"/>
        </authorList>
    </citation>
    <scope>IDENTIFICATION</scope>
</reference>
<sequence>MELRELRRNICPSPVGGEMRRSGIPTEAEEAWRGVSRSTGVAEQPAGDGGGAKATVGGLALKLAGI</sequence>
<feature type="region of interest" description="Disordered" evidence="1">
    <location>
        <begin position="13"/>
        <end position="53"/>
    </location>
</feature>
<dbReference type="Proteomes" id="UP000050761">
    <property type="component" value="Unassembled WGS sequence"/>
</dbReference>
<proteinExistence type="predicted"/>
<evidence type="ECO:0000313" key="2">
    <source>
        <dbReference type="EMBL" id="VDO69131.1"/>
    </source>
</evidence>
<dbReference type="AlphaFoldDB" id="A0A183FID2"/>
<reference evidence="2 3" key="1">
    <citation type="submission" date="2018-11" db="EMBL/GenBank/DDBJ databases">
        <authorList>
            <consortium name="Pathogen Informatics"/>
        </authorList>
    </citation>
    <scope>NUCLEOTIDE SEQUENCE [LARGE SCALE GENOMIC DNA]</scope>
</reference>
<keyword evidence="3" id="KW-1185">Reference proteome</keyword>
<dbReference type="WBParaSite" id="HPBE_0000664101-mRNA-1">
    <property type="protein sequence ID" value="HPBE_0000664101-mRNA-1"/>
    <property type="gene ID" value="HPBE_0000664101"/>
</dbReference>
<accession>A0A3P7X5H4</accession>
<evidence type="ECO:0000256" key="1">
    <source>
        <dbReference type="SAM" id="MobiDB-lite"/>
    </source>
</evidence>
<gene>
    <name evidence="2" type="ORF">HPBE_LOCUS6642</name>
</gene>
<organism evidence="3 4">
    <name type="scientific">Heligmosomoides polygyrus</name>
    <name type="common">Parasitic roundworm</name>
    <dbReference type="NCBI Taxonomy" id="6339"/>
    <lineage>
        <taxon>Eukaryota</taxon>
        <taxon>Metazoa</taxon>
        <taxon>Ecdysozoa</taxon>
        <taxon>Nematoda</taxon>
        <taxon>Chromadorea</taxon>
        <taxon>Rhabditida</taxon>
        <taxon>Rhabditina</taxon>
        <taxon>Rhabditomorpha</taxon>
        <taxon>Strongyloidea</taxon>
        <taxon>Heligmosomidae</taxon>
        <taxon>Heligmosomoides</taxon>
    </lineage>
</organism>
<accession>A0A183FID2</accession>
<protein>
    <submittedName>
        <fullName evidence="2 4">Uncharacterized protein</fullName>
    </submittedName>
</protein>
<dbReference type="EMBL" id="UZAH01025709">
    <property type="protein sequence ID" value="VDO69131.1"/>
    <property type="molecule type" value="Genomic_DNA"/>
</dbReference>
<name>A0A183FID2_HELPZ</name>